<sequence>MLVSRSAQPHVDTMRPALLICGNGTDPDVVIEVADMDCAHALVDAAVGVLVSMADKTRRDVLIDAQARDREVENMSDMPMSPGWSLHGGGGR</sequence>
<reference evidence="2" key="1">
    <citation type="submission" date="2020-04" db="EMBL/GenBank/DDBJ databases">
        <authorList>
            <person name="Zhang T."/>
        </authorList>
    </citation>
    <scope>NUCLEOTIDE SEQUENCE</scope>
    <source>
        <strain evidence="2">HKST-UBA01</strain>
    </source>
</reference>
<evidence type="ECO:0000256" key="1">
    <source>
        <dbReference type="SAM" id="MobiDB-lite"/>
    </source>
</evidence>
<accession>A0A956RRN5</accession>
<dbReference type="EMBL" id="JAGQHR010001028">
    <property type="protein sequence ID" value="MCA9730180.1"/>
    <property type="molecule type" value="Genomic_DNA"/>
</dbReference>
<reference evidence="2" key="2">
    <citation type="journal article" date="2021" name="Microbiome">
        <title>Successional dynamics and alternative stable states in a saline activated sludge microbial community over 9 years.</title>
        <authorList>
            <person name="Wang Y."/>
            <person name="Ye J."/>
            <person name="Ju F."/>
            <person name="Liu L."/>
            <person name="Boyd J.A."/>
            <person name="Deng Y."/>
            <person name="Parks D.H."/>
            <person name="Jiang X."/>
            <person name="Yin X."/>
            <person name="Woodcroft B.J."/>
            <person name="Tyson G.W."/>
            <person name="Hugenholtz P."/>
            <person name="Polz M.F."/>
            <person name="Zhang T."/>
        </authorList>
    </citation>
    <scope>NUCLEOTIDE SEQUENCE</scope>
    <source>
        <strain evidence="2">HKST-UBA01</strain>
    </source>
</reference>
<protein>
    <submittedName>
        <fullName evidence="2">Uncharacterized protein</fullName>
    </submittedName>
</protein>
<gene>
    <name evidence="2" type="ORF">KC729_21020</name>
</gene>
<dbReference type="Proteomes" id="UP000697710">
    <property type="component" value="Unassembled WGS sequence"/>
</dbReference>
<name>A0A956RRN5_UNCEI</name>
<organism evidence="2 3">
    <name type="scientific">Eiseniibacteriota bacterium</name>
    <dbReference type="NCBI Taxonomy" id="2212470"/>
    <lineage>
        <taxon>Bacteria</taxon>
        <taxon>Candidatus Eiseniibacteriota</taxon>
    </lineage>
</organism>
<dbReference type="AlphaFoldDB" id="A0A956RRN5"/>
<proteinExistence type="predicted"/>
<feature type="region of interest" description="Disordered" evidence="1">
    <location>
        <begin position="70"/>
        <end position="92"/>
    </location>
</feature>
<evidence type="ECO:0000313" key="2">
    <source>
        <dbReference type="EMBL" id="MCA9730180.1"/>
    </source>
</evidence>
<evidence type="ECO:0000313" key="3">
    <source>
        <dbReference type="Proteomes" id="UP000697710"/>
    </source>
</evidence>
<comment type="caution">
    <text evidence="2">The sequence shown here is derived from an EMBL/GenBank/DDBJ whole genome shotgun (WGS) entry which is preliminary data.</text>
</comment>